<feature type="transmembrane region" description="Helical" evidence="7">
    <location>
        <begin position="414"/>
        <end position="433"/>
    </location>
</feature>
<dbReference type="EMBL" id="CAACVR010000002">
    <property type="protein sequence ID" value="VEU20213.1"/>
    <property type="molecule type" value="Genomic_DNA"/>
</dbReference>
<dbReference type="SUPFAM" id="SSF103473">
    <property type="entry name" value="MFS general substrate transporter"/>
    <property type="match status" value="1"/>
</dbReference>
<dbReference type="InterPro" id="IPR036259">
    <property type="entry name" value="MFS_trans_sf"/>
</dbReference>
<sequence>MKDHPLQKEASTTTDEIDVFPSLDEKQLDKLGDQLESQTQERQEDLSDPVDPSKDHGSTTLPAKFRESDAGDGTRREDHILTGTRFYLCTVSLMLCLFLVALDQLITSAVLTEISNQFNQFNMMTWITAGFLMAMGCCCQVWGKLSINFGRKWTLVSAIVIFEIGSLIAGVSRSMDMFIGGRVLQGIGGSGIQSIIMVIFTEITTIDKKPLLFSCVGLVFAVASALGPVIGGIFGTYATWRWCFYLNLCCGAIILPFFLFTYRPKPPVGTFLEKIRSIDFLDCVLMIASWVLLLLGISFGQTGSSWKSASVICCFIIGGLLLIAFCIYNFKYSPSPVLPLDIVQVPSIVAAAGTVTFTFSSFIVAMQFLSIYFQNILGHDPLHTGISVLPSAISTSVVSVTSGILVQKTRYLKVYSLIGCILQPAAVGLFILMGTREDLGKSIGFQIMLGISMGFNFQPPMISALIDAPKTPGSTILTTAFLNFARSIGSALFSEIGGAIYTETLKSGLRKIGGQIEEVQYPIDEVVLRTSILQKLNDHDRALIMGQMVDSIHYVFYMCVGLSIVGLGCSTMLSSKRVPKRENVEA</sequence>
<evidence type="ECO:0000256" key="3">
    <source>
        <dbReference type="ARBA" id="ARBA00022692"/>
    </source>
</evidence>
<feature type="region of interest" description="Disordered" evidence="6">
    <location>
        <begin position="30"/>
        <end position="74"/>
    </location>
</feature>
<feature type="transmembrane region" description="Helical" evidence="7">
    <location>
        <begin position="244"/>
        <end position="262"/>
    </location>
</feature>
<evidence type="ECO:0000313" key="9">
    <source>
        <dbReference type="EMBL" id="VEU20213.1"/>
    </source>
</evidence>
<dbReference type="InterPro" id="IPR011701">
    <property type="entry name" value="MFS"/>
</dbReference>
<dbReference type="STRING" id="13370.A0A448YH92"/>
<feature type="compositionally biased region" description="Basic and acidic residues" evidence="6">
    <location>
        <begin position="64"/>
        <end position="74"/>
    </location>
</feature>
<feature type="transmembrane region" description="Helical" evidence="7">
    <location>
        <begin position="308"/>
        <end position="328"/>
    </location>
</feature>
<keyword evidence="3 7" id="KW-0812">Transmembrane</keyword>
<feature type="transmembrane region" description="Helical" evidence="7">
    <location>
        <begin position="212"/>
        <end position="238"/>
    </location>
</feature>
<accession>A0A448YH92</accession>
<feature type="transmembrane region" description="Helical" evidence="7">
    <location>
        <begin position="123"/>
        <end position="142"/>
    </location>
</feature>
<dbReference type="PANTHER" id="PTHR23501">
    <property type="entry name" value="MAJOR FACILITATOR SUPERFAMILY"/>
    <property type="match status" value="1"/>
</dbReference>
<dbReference type="Proteomes" id="UP000290900">
    <property type="component" value="Unassembled WGS sequence"/>
</dbReference>
<dbReference type="GO" id="GO:0005886">
    <property type="term" value="C:plasma membrane"/>
    <property type="evidence" value="ECO:0007669"/>
    <property type="project" value="TreeGrafter"/>
</dbReference>
<keyword evidence="10" id="KW-1185">Reference proteome</keyword>
<dbReference type="CDD" id="cd17502">
    <property type="entry name" value="MFS_Azr1_MDR_like"/>
    <property type="match status" value="1"/>
</dbReference>
<organism evidence="9 10">
    <name type="scientific">Brettanomyces naardenensis</name>
    <name type="common">Yeast</name>
    <dbReference type="NCBI Taxonomy" id="13370"/>
    <lineage>
        <taxon>Eukaryota</taxon>
        <taxon>Fungi</taxon>
        <taxon>Dikarya</taxon>
        <taxon>Ascomycota</taxon>
        <taxon>Saccharomycotina</taxon>
        <taxon>Pichiomycetes</taxon>
        <taxon>Pichiales</taxon>
        <taxon>Pichiaceae</taxon>
        <taxon>Brettanomyces</taxon>
    </lineage>
</organism>
<feature type="transmembrane region" description="Helical" evidence="7">
    <location>
        <begin position="154"/>
        <end position="171"/>
    </location>
</feature>
<dbReference type="Gene3D" id="1.20.1250.20">
    <property type="entry name" value="MFS general substrate transporter like domains"/>
    <property type="match status" value="1"/>
</dbReference>
<comment type="similarity">
    <text evidence="2">Belongs to the major facilitator superfamily.</text>
</comment>
<feature type="transmembrane region" description="Helical" evidence="7">
    <location>
        <begin position="554"/>
        <end position="573"/>
    </location>
</feature>
<name>A0A448YH92_BRENA</name>
<dbReference type="OrthoDB" id="10021397at2759"/>
<feature type="transmembrane region" description="Helical" evidence="7">
    <location>
        <begin position="183"/>
        <end position="200"/>
    </location>
</feature>
<dbReference type="GO" id="GO:0022857">
    <property type="term" value="F:transmembrane transporter activity"/>
    <property type="evidence" value="ECO:0007669"/>
    <property type="project" value="InterPro"/>
</dbReference>
<evidence type="ECO:0000256" key="6">
    <source>
        <dbReference type="SAM" id="MobiDB-lite"/>
    </source>
</evidence>
<feature type="transmembrane region" description="Helical" evidence="7">
    <location>
        <begin position="283"/>
        <end position="302"/>
    </location>
</feature>
<feature type="transmembrane region" description="Helical" evidence="7">
    <location>
        <begin position="348"/>
        <end position="373"/>
    </location>
</feature>
<evidence type="ECO:0000313" key="10">
    <source>
        <dbReference type="Proteomes" id="UP000290900"/>
    </source>
</evidence>
<keyword evidence="4 7" id="KW-1133">Transmembrane helix</keyword>
<feature type="transmembrane region" description="Helical" evidence="7">
    <location>
        <begin position="385"/>
        <end position="407"/>
    </location>
</feature>
<evidence type="ECO:0000256" key="2">
    <source>
        <dbReference type="ARBA" id="ARBA00008335"/>
    </source>
</evidence>
<comment type="subcellular location">
    <subcellularLocation>
        <location evidence="1">Membrane</location>
        <topology evidence="1">Multi-pass membrane protein</topology>
    </subcellularLocation>
</comment>
<reference evidence="9 10" key="1">
    <citation type="submission" date="2018-12" db="EMBL/GenBank/DDBJ databases">
        <authorList>
            <person name="Tiukova I."/>
            <person name="Dainat J."/>
        </authorList>
    </citation>
    <scope>NUCLEOTIDE SEQUENCE [LARGE SCALE GENOMIC DNA]</scope>
</reference>
<evidence type="ECO:0000256" key="4">
    <source>
        <dbReference type="ARBA" id="ARBA00022989"/>
    </source>
</evidence>
<feature type="transmembrane region" description="Helical" evidence="7">
    <location>
        <begin position="86"/>
        <end position="111"/>
    </location>
</feature>
<dbReference type="Pfam" id="PF07690">
    <property type="entry name" value="MFS_1"/>
    <property type="match status" value="1"/>
</dbReference>
<evidence type="ECO:0000256" key="7">
    <source>
        <dbReference type="SAM" id="Phobius"/>
    </source>
</evidence>
<dbReference type="FunCoup" id="A0A448YH92">
    <property type="interactions" value="83"/>
</dbReference>
<protein>
    <submittedName>
        <fullName evidence="9">DEKNAAC100996</fullName>
    </submittedName>
</protein>
<feature type="compositionally biased region" description="Basic and acidic residues" evidence="6">
    <location>
        <begin position="30"/>
        <end position="57"/>
    </location>
</feature>
<evidence type="ECO:0000256" key="1">
    <source>
        <dbReference type="ARBA" id="ARBA00004141"/>
    </source>
</evidence>
<dbReference type="AlphaFoldDB" id="A0A448YH92"/>
<dbReference type="Gene3D" id="1.20.1720.10">
    <property type="entry name" value="Multidrug resistance protein D"/>
    <property type="match status" value="1"/>
</dbReference>
<keyword evidence="5 7" id="KW-0472">Membrane</keyword>
<evidence type="ECO:0000259" key="8">
    <source>
        <dbReference type="PROSITE" id="PS50850"/>
    </source>
</evidence>
<dbReference type="PROSITE" id="PS50850">
    <property type="entry name" value="MFS"/>
    <property type="match status" value="1"/>
</dbReference>
<proteinExistence type="inferred from homology"/>
<dbReference type="InterPro" id="IPR020846">
    <property type="entry name" value="MFS_dom"/>
</dbReference>
<evidence type="ECO:0000256" key="5">
    <source>
        <dbReference type="ARBA" id="ARBA00023136"/>
    </source>
</evidence>
<dbReference type="PRINTS" id="PR01036">
    <property type="entry name" value="TCRTETB"/>
</dbReference>
<feature type="domain" description="Major facilitator superfamily (MFS) profile" evidence="8">
    <location>
        <begin position="89"/>
        <end position="578"/>
    </location>
</feature>
<dbReference type="InParanoid" id="A0A448YH92"/>
<dbReference type="PANTHER" id="PTHR23501:SF198">
    <property type="entry name" value="AZOLE RESISTANCE PROTEIN 1-RELATED"/>
    <property type="match status" value="1"/>
</dbReference>
<gene>
    <name evidence="9" type="ORF">BRENAR_LOCUS948</name>
</gene>